<name>A0A9W6FNE2_XANFL</name>
<dbReference type="AlphaFoldDB" id="A0A9W6FNE2"/>
<keyword evidence="3 5" id="KW-1133">Transmembrane helix</keyword>
<organism evidence="7 9">
    <name type="scientific">Xanthobacter flavus</name>
    <dbReference type="NCBI Taxonomy" id="281"/>
    <lineage>
        <taxon>Bacteria</taxon>
        <taxon>Pseudomonadati</taxon>
        <taxon>Pseudomonadota</taxon>
        <taxon>Alphaproteobacteria</taxon>
        <taxon>Hyphomicrobiales</taxon>
        <taxon>Xanthobacteraceae</taxon>
        <taxon>Xanthobacter</taxon>
    </lineage>
</organism>
<evidence type="ECO:0000313" key="7">
    <source>
        <dbReference type="EMBL" id="GLI24377.1"/>
    </source>
</evidence>
<gene>
    <name evidence="8" type="ORF">GGQ86_004384</name>
    <name evidence="7" type="ORF">XFLAVUS301_40510</name>
</gene>
<dbReference type="InterPro" id="IPR011547">
    <property type="entry name" value="SLC26A/SulP_dom"/>
</dbReference>
<keyword evidence="4 5" id="KW-0472">Membrane</keyword>
<comment type="caution">
    <text evidence="7">The sequence shown here is derived from an EMBL/GenBank/DDBJ whole genome shotgun (WGS) entry which is preliminary data.</text>
</comment>
<comment type="subcellular location">
    <subcellularLocation>
        <location evidence="1">Membrane</location>
        <topology evidence="1">Multi-pass membrane protein</topology>
    </subcellularLocation>
</comment>
<dbReference type="CDD" id="cd07042">
    <property type="entry name" value="STAS_SulP_like_sulfate_transporter"/>
    <property type="match status" value="1"/>
</dbReference>
<dbReference type="Pfam" id="PF00916">
    <property type="entry name" value="Sulfate_transp"/>
    <property type="match status" value="1"/>
</dbReference>
<dbReference type="GO" id="GO:0016020">
    <property type="term" value="C:membrane"/>
    <property type="evidence" value="ECO:0007669"/>
    <property type="project" value="UniProtKB-SubCell"/>
</dbReference>
<reference evidence="8 10" key="2">
    <citation type="submission" date="2023-07" db="EMBL/GenBank/DDBJ databases">
        <title>Genomic Encyclopedia of Type Strains, Phase IV (KMG-IV): sequencing the most valuable type-strain genomes for metagenomic binning, comparative biology and taxonomic classification.</title>
        <authorList>
            <person name="Goeker M."/>
        </authorList>
    </citation>
    <scope>NUCLEOTIDE SEQUENCE [LARGE SCALE GENOMIC DNA]</scope>
    <source>
        <strain evidence="8 10">DSM 338</strain>
    </source>
</reference>
<dbReference type="InterPro" id="IPR001902">
    <property type="entry name" value="SLC26A/SulP_fam"/>
</dbReference>
<dbReference type="Pfam" id="PF01740">
    <property type="entry name" value="STAS"/>
    <property type="match status" value="1"/>
</dbReference>
<feature type="transmembrane region" description="Helical" evidence="5">
    <location>
        <begin position="296"/>
        <end position="314"/>
    </location>
</feature>
<dbReference type="RefSeq" id="WP_373878218.1">
    <property type="nucleotide sequence ID" value="NZ_BSDO01000007.1"/>
</dbReference>
<feature type="transmembrane region" description="Helical" evidence="5">
    <location>
        <begin position="259"/>
        <end position="276"/>
    </location>
</feature>
<dbReference type="InterPro" id="IPR036513">
    <property type="entry name" value="STAS_dom_sf"/>
</dbReference>
<dbReference type="Proteomes" id="UP001144397">
    <property type="component" value="Unassembled WGS sequence"/>
</dbReference>
<evidence type="ECO:0000256" key="5">
    <source>
        <dbReference type="SAM" id="Phobius"/>
    </source>
</evidence>
<keyword evidence="2 5" id="KW-0812">Transmembrane</keyword>
<feature type="transmembrane region" description="Helical" evidence="5">
    <location>
        <begin position="110"/>
        <end position="132"/>
    </location>
</feature>
<proteinExistence type="predicted"/>
<dbReference type="GO" id="GO:0055085">
    <property type="term" value="P:transmembrane transport"/>
    <property type="evidence" value="ECO:0007669"/>
    <property type="project" value="InterPro"/>
</dbReference>
<feature type="transmembrane region" description="Helical" evidence="5">
    <location>
        <begin position="184"/>
        <end position="202"/>
    </location>
</feature>
<accession>A0A9W6FNE2</accession>
<evidence type="ECO:0000259" key="6">
    <source>
        <dbReference type="PROSITE" id="PS50801"/>
    </source>
</evidence>
<feature type="transmembrane region" description="Helical" evidence="5">
    <location>
        <begin position="388"/>
        <end position="419"/>
    </location>
</feature>
<dbReference type="EMBL" id="BSDO01000007">
    <property type="protein sequence ID" value="GLI24377.1"/>
    <property type="molecule type" value="Genomic_DNA"/>
</dbReference>
<feature type="transmembrane region" description="Helical" evidence="5">
    <location>
        <begin position="85"/>
        <end position="104"/>
    </location>
</feature>
<dbReference type="EMBL" id="JAVDPY010000009">
    <property type="protein sequence ID" value="MDR6335886.1"/>
    <property type="molecule type" value="Genomic_DNA"/>
</dbReference>
<feature type="transmembrane region" description="Helical" evidence="5">
    <location>
        <begin position="209"/>
        <end position="226"/>
    </location>
</feature>
<evidence type="ECO:0000256" key="4">
    <source>
        <dbReference type="ARBA" id="ARBA00023136"/>
    </source>
</evidence>
<evidence type="ECO:0000313" key="8">
    <source>
        <dbReference type="EMBL" id="MDR6335886.1"/>
    </source>
</evidence>
<dbReference type="PROSITE" id="PS50801">
    <property type="entry name" value="STAS"/>
    <property type="match status" value="1"/>
</dbReference>
<feature type="transmembrane region" description="Helical" evidence="5">
    <location>
        <begin position="232"/>
        <end position="252"/>
    </location>
</feature>
<evidence type="ECO:0000256" key="2">
    <source>
        <dbReference type="ARBA" id="ARBA00022692"/>
    </source>
</evidence>
<feature type="transmembrane region" description="Helical" evidence="5">
    <location>
        <begin position="139"/>
        <end position="157"/>
    </location>
</feature>
<feature type="transmembrane region" description="Helical" evidence="5">
    <location>
        <begin position="31"/>
        <end position="51"/>
    </location>
</feature>
<dbReference type="Proteomes" id="UP001245370">
    <property type="component" value="Unassembled WGS sequence"/>
</dbReference>
<dbReference type="PANTHER" id="PTHR11814">
    <property type="entry name" value="SULFATE TRANSPORTER"/>
    <property type="match status" value="1"/>
</dbReference>
<protein>
    <submittedName>
        <fullName evidence="7 8">Sulfate transporter</fullName>
    </submittedName>
</protein>
<reference evidence="7" key="1">
    <citation type="submission" date="2022-12" db="EMBL/GenBank/DDBJ databases">
        <title>Reference genome sequencing for broad-spectrum identification of bacterial and archaeal isolates by mass spectrometry.</title>
        <authorList>
            <person name="Sekiguchi Y."/>
            <person name="Tourlousse D.M."/>
        </authorList>
    </citation>
    <scope>NUCLEOTIDE SEQUENCE</scope>
    <source>
        <strain evidence="7">301</strain>
    </source>
</reference>
<dbReference type="SUPFAM" id="SSF52091">
    <property type="entry name" value="SpoIIaa-like"/>
    <property type="match status" value="1"/>
</dbReference>
<sequence length="571" mass="59221">MAADGASSQEAPRTLLASFAGYRPRWIKTDVAAGLAIAAVGLPSAIAYPAIAGLPPQTGLYASIAPLIAYAVFGPSRQLVVGPDAATITVLAAVLAGMPDLAAIDKPGVAALIALVVGGYYFAARLVGLGVLSTFLSRPILVGFFAGISLSILVGQLKRVTGIPIIGDGLVAPVIELVRKAHEVHWPSLLLALGMFAVLHLVRRTRLPVPGQVVVVVLSVVLSALFDFEGRGIAVVGSIPSSLPALALPAGGGAAIDQLLIGAAAIFLVSFAAGIVTARSFGERGGYPVDANREMVGFGAANVAAGLFAAFPITASDSRTAVNASVGGRSQLASVVAALALLAIVLFLQPALAILPIPALGAILISAALSLVDLPALRQLWRISRMEFAFAMIALFAPISLGVLNGVLIAIGATFAYLLHKMMYPRDALLGRVPGHEGFYKLHRRADARQVPGLAIVLIQGDLLFFNADRMQGRIDAIADTLVGGTRWLVLDASAITQVDSTAAAALEEVRAELERRGLKFGIAEMHDEVRTLLDRAGLLDAIGPDMIFDDLDDAYRAFEASGEAPSPRGA</sequence>
<feature type="transmembrane region" description="Helical" evidence="5">
    <location>
        <begin position="354"/>
        <end position="376"/>
    </location>
</feature>
<feature type="transmembrane region" description="Helical" evidence="5">
    <location>
        <begin position="326"/>
        <end position="348"/>
    </location>
</feature>
<keyword evidence="10" id="KW-1185">Reference proteome</keyword>
<dbReference type="InterPro" id="IPR002645">
    <property type="entry name" value="STAS_dom"/>
</dbReference>
<evidence type="ECO:0000313" key="10">
    <source>
        <dbReference type="Proteomes" id="UP001245370"/>
    </source>
</evidence>
<evidence type="ECO:0000256" key="3">
    <source>
        <dbReference type="ARBA" id="ARBA00022989"/>
    </source>
</evidence>
<dbReference type="Gene3D" id="3.30.750.24">
    <property type="entry name" value="STAS domain"/>
    <property type="match status" value="1"/>
</dbReference>
<dbReference type="GeneID" id="95764823"/>
<evidence type="ECO:0000256" key="1">
    <source>
        <dbReference type="ARBA" id="ARBA00004141"/>
    </source>
</evidence>
<feature type="transmembrane region" description="Helical" evidence="5">
    <location>
        <begin position="57"/>
        <end position="73"/>
    </location>
</feature>
<evidence type="ECO:0000313" key="9">
    <source>
        <dbReference type="Proteomes" id="UP001144397"/>
    </source>
</evidence>
<feature type="domain" description="STAS" evidence="6">
    <location>
        <begin position="444"/>
        <end position="559"/>
    </location>
</feature>